<protein>
    <recommendedName>
        <fullName evidence="3">Transposase</fullName>
    </recommendedName>
</protein>
<comment type="caution">
    <text evidence="1">The sequence shown here is derived from an EMBL/GenBank/DDBJ whole genome shotgun (WGS) entry which is preliminary data.</text>
</comment>
<evidence type="ECO:0000313" key="2">
    <source>
        <dbReference type="Proteomes" id="UP000555564"/>
    </source>
</evidence>
<name>A0A7X0IAB0_9ACTN</name>
<evidence type="ECO:0000313" key="1">
    <source>
        <dbReference type="EMBL" id="MBB6471536.1"/>
    </source>
</evidence>
<dbReference type="EMBL" id="JACHIU010000001">
    <property type="protein sequence ID" value="MBB6471536.1"/>
    <property type="molecule type" value="Genomic_DNA"/>
</dbReference>
<accession>A0A7X0IAB0</accession>
<dbReference type="RefSeq" id="WP_184978729.1">
    <property type="nucleotide sequence ID" value="NZ_BAAALO010000055.1"/>
</dbReference>
<organism evidence="1 2">
    <name type="scientific">Sphaerisporangium rubeum</name>
    <dbReference type="NCBI Taxonomy" id="321317"/>
    <lineage>
        <taxon>Bacteria</taxon>
        <taxon>Bacillati</taxon>
        <taxon>Actinomycetota</taxon>
        <taxon>Actinomycetes</taxon>
        <taxon>Streptosporangiales</taxon>
        <taxon>Streptosporangiaceae</taxon>
        <taxon>Sphaerisporangium</taxon>
    </lineage>
</organism>
<sequence length="72" mass="7990">METRWVGSDGLEVTVAVRGGGQVLRLSRHGTHLADLYSVDELRRFVDLADLCEVITVPFGERAACRRHEAVP</sequence>
<reference evidence="1 2" key="1">
    <citation type="submission" date="2020-08" db="EMBL/GenBank/DDBJ databases">
        <title>Sequencing the genomes of 1000 actinobacteria strains.</title>
        <authorList>
            <person name="Klenk H.-P."/>
        </authorList>
    </citation>
    <scope>NUCLEOTIDE SEQUENCE [LARGE SCALE GENOMIC DNA]</scope>
    <source>
        <strain evidence="1 2">DSM 44936</strain>
    </source>
</reference>
<evidence type="ECO:0008006" key="3">
    <source>
        <dbReference type="Google" id="ProtNLM"/>
    </source>
</evidence>
<dbReference type="AlphaFoldDB" id="A0A7X0IAB0"/>
<dbReference type="Proteomes" id="UP000555564">
    <property type="component" value="Unassembled WGS sequence"/>
</dbReference>
<proteinExistence type="predicted"/>
<keyword evidence="2" id="KW-1185">Reference proteome</keyword>
<gene>
    <name evidence="1" type="ORF">BJ992_000967</name>
</gene>